<feature type="non-terminal residue" evidence="1">
    <location>
        <position position="1"/>
    </location>
</feature>
<dbReference type="EMBL" id="CAJVQB010172271">
    <property type="protein sequence ID" value="CAG8857557.1"/>
    <property type="molecule type" value="Genomic_DNA"/>
</dbReference>
<evidence type="ECO:0000313" key="2">
    <source>
        <dbReference type="Proteomes" id="UP000789901"/>
    </source>
</evidence>
<sequence length="46" mass="5739">ANNFIEIINLNNIINYTTLWRYKHLVYEKHDEALYFPLDEQRKDLR</sequence>
<accession>A0ABN7XR59</accession>
<reference evidence="1 2" key="1">
    <citation type="submission" date="2021-06" db="EMBL/GenBank/DDBJ databases">
        <authorList>
            <person name="Kallberg Y."/>
            <person name="Tangrot J."/>
            <person name="Rosling A."/>
        </authorList>
    </citation>
    <scope>NUCLEOTIDE SEQUENCE [LARGE SCALE GENOMIC DNA]</scope>
    <source>
        <strain evidence="1 2">120-4 pot B 10/14</strain>
    </source>
</reference>
<organism evidence="1 2">
    <name type="scientific">Gigaspora margarita</name>
    <dbReference type="NCBI Taxonomy" id="4874"/>
    <lineage>
        <taxon>Eukaryota</taxon>
        <taxon>Fungi</taxon>
        <taxon>Fungi incertae sedis</taxon>
        <taxon>Mucoromycota</taxon>
        <taxon>Glomeromycotina</taxon>
        <taxon>Glomeromycetes</taxon>
        <taxon>Diversisporales</taxon>
        <taxon>Gigasporaceae</taxon>
        <taxon>Gigaspora</taxon>
    </lineage>
</organism>
<gene>
    <name evidence="1" type="ORF">GMARGA_LOCUS46376</name>
</gene>
<dbReference type="Proteomes" id="UP000789901">
    <property type="component" value="Unassembled WGS sequence"/>
</dbReference>
<proteinExistence type="predicted"/>
<feature type="non-terminal residue" evidence="1">
    <location>
        <position position="46"/>
    </location>
</feature>
<keyword evidence="2" id="KW-1185">Reference proteome</keyword>
<comment type="caution">
    <text evidence="1">The sequence shown here is derived from an EMBL/GenBank/DDBJ whole genome shotgun (WGS) entry which is preliminary data.</text>
</comment>
<protein>
    <submittedName>
        <fullName evidence="1">11315_t:CDS:1</fullName>
    </submittedName>
</protein>
<name>A0ABN7XR59_GIGMA</name>
<evidence type="ECO:0000313" key="1">
    <source>
        <dbReference type="EMBL" id="CAG8857557.1"/>
    </source>
</evidence>